<feature type="transmembrane region" description="Helical" evidence="8">
    <location>
        <begin position="101"/>
        <end position="122"/>
    </location>
</feature>
<feature type="transmembrane region" description="Helical" evidence="8">
    <location>
        <begin position="200"/>
        <end position="222"/>
    </location>
</feature>
<keyword evidence="7 8" id="KW-0472">Membrane</keyword>
<keyword evidence="6 8" id="KW-1133">Transmembrane helix</keyword>
<name>A0A401FMX9_9LACO</name>
<dbReference type="Proteomes" id="UP000286974">
    <property type="component" value="Unassembled WGS sequence"/>
</dbReference>
<feature type="transmembrane region" description="Helical" evidence="8">
    <location>
        <begin position="128"/>
        <end position="150"/>
    </location>
</feature>
<evidence type="ECO:0000256" key="5">
    <source>
        <dbReference type="ARBA" id="ARBA00022692"/>
    </source>
</evidence>
<keyword evidence="4" id="KW-1003">Cell membrane</keyword>
<feature type="transmembrane region" description="Helical" evidence="8">
    <location>
        <begin position="36"/>
        <end position="56"/>
    </location>
</feature>
<dbReference type="GO" id="GO:0005886">
    <property type="term" value="C:plasma membrane"/>
    <property type="evidence" value="ECO:0007669"/>
    <property type="project" value="UniProtKB-SubCell"/>
</dbReference>
<keyword evidence="5 8" id="KW-0812">Transmembrane</keyword>
<feature type="transmembrane region" description="Helical" evidence="8">
    <location>
        <begin position="305"/>
        <end position="329"/>
    </location>
</feature>
<comment type="caution">
    <text evidence="9">The sequence shown here is derived from an EMBL/GenBank/DDBJ whole genome shotgun (WGS) entry which is preliminary data.</text>
</comment>
<dbReference type="OrthoDB" id="9798064at2"/>
<dbReference type="Gene3D" id="1.20.1530.20">
    <property type="match status" value="1"/>
</dbReference>
<dbReference type="AlphaFoldDB" id="A0A401FMX9"/>
<dbReference type="EMBL" id="BEXA01000003">
    <property type="protein sequence ID" value="GAY73687.1"/>
    <property type="molecule type" value="Genomic_DNA"/>
</dbReference>
<evidence type="ECO:0000313" key="9">
    <source>
        <dbReference type="EMBL" id="GAY73687.1"/>
    </source>
</evidence>
<evidence type="ECO:0000313" key="10">
    <source>
        <dbReference type="Proteomes" id="UP000286974"/>
    </source>
</evidence>
<dbReference type="PANTHER" id="PTHR36838">
    <property type="entry name" value="AUXIN EFFLUX CARRIER FAMILY PROTEIN"/>
    <property type="match status" value="1"/>
</dbReference>
<accession>A0A401FMX9</accession>
<dbReference type="RefSeq" id="WP_125008554.1">
    <property type="nucleotide sequence ID" value="NZ_BEXA01000003.1"/>
</dbReference>
<dbReference type="GO" id="GO:0055085">
    <property type="term" value="P:transmembrane transport"/>
    <property type="evidence" value="ECO:0007669"/>
    <property type="project" value="InterPro"/>
</dbReference>
<gene>
    <name evidence="9" type="ORF">NBRC111893_1833</name>
</gene>
<evidence type="ECO:0000256" key="4">
    <source>
        <dbReference type="ARBA" id="ARBA00022475"/>
    </source>
</evidence>
<dbReference type="Pfam" id="PF03547">
    <property type="entry name" value="Mem_trans"/>
    <property type="match status" value="1"/>
</dbReference>
<evidence type="ECO:0000256" key="8">
    <source>
        <dbReference type="SAM" id="Phobius"/>
    </source>
</evidence>
<comment type="similarity">
    <text evidence="2">Belongs to the auxin efflux carrier (TC 2.A.69) family.</text>
</comment>
<keyword evidence="3" id="KW-0813">Transport</keyword>
<protein>
    <submittedName>
        <fullName evidence="9">Malate permease</fullName>
    </submittedName>
</protein>
<sequence length="336" mass="36852">MNAFLTSVSSVAEIVLVIILGYFLRRTKKFDDNFKGSISFLIMNVALPLSIFVSVLDNLNRDKLVSLSGGLIYVLISFALGYLVAWILVKVLRVRKGRQGTFINMFVNANTIFIGLPLNMALFGKISLPYFLIYYVANTVSTWAIGVFFISNDDPTKSDSPDKKQFNWKKLLPAPLLGFLVALVWLLLDLPLPKLVDSTFSMVGGIVTPLSLIYIGIVLADAGLSSIHFDRDTIMALIGRFVISPAIMIGIILTFKNMGHPIYGLESSSLIIQSAAPGLAVLPILVGQSHGDVEYATNLVTTSTILFVIVVPILMEIIRFCLISLGSLLSEFKLLL</sequence>
<reference evidence="9 10" key="1">
    <citation type="submission" date="2017-11" db="EMBL/GenBank/DDBJ databases">
        <title>Draft Genome Sequence of Lactobacillus curieae NBRC 111893 isolated from Koso, a Japanese sugar-Vegetable Fermented Beverage.</title>
        <authorList>
            <person name="Chiou T.Y."/>
            <person name="Oshima K."/>
            <person name="Suda W."/>
            <person name="Hattori M."/>
            <person name="Takahashi T."/>
        </authorList>
    </citation>
    <scope>NUCLEOTIDE SEQUENCE [LARGE SCALE GENOMIC DNA]</scope>
    <source>
        <strain evidence="9 10">NBRC111893</strain>
    </source>
</reference>
<keyword evidence="10" id="KW-1185">Reference proteome</keyword>
<dbReference type="PANTHER" id="PTHR36838:SF1">
    <property type="entry name" value="SLR1864 PROTEIN"/>
    <property type="match status" value="1"/>
</dbReference>
<feature type="transmembrane region" description="Helical" evidence="8">
    <location>
        <begin position="68"/>
        <end position="89"/>
    </location>
</feature>
<organism evidence="9 10">
    <name type="scientific">Lentilactobacillus kosonis</name>
    <dbReference type="NCBI Taxonomy" id="2810561"/>
    <lineage>
        <taxon>Bacteria</taxon>
        <taxon>Bacillati</taxon>
        <taxon>Bacillota</taxon>
        <taxon>Bacilli</taxon>
        <taxon>Lactobacillales</taxon>
        <taxon>Lactobacillaceae</taxon>
        <taxon>Lentilactobacillus</taxon>
    </lineage>
</organism>
<dbReference type="InterPro" id="IPR038770">
    <property type="entry name" value="Na+/solute_symporter_sf"/>
</dbReference>
<proteinExistence type="inferred from homology"/>
<feature type="transmembrane region" description="Helical" evidence="8">
    <location>
        <begin position="171"/>
        <end position="188"/>
    </location>
</feature>
<evidence type="ECO:0000256" key="3">
    <source>
        <dbReference type="ARBA" id="ARBA00022448"/>
    </source>
</evidence>
<evidence type="ECO:0000256" key="7">
    <source>
        <dbReference type="ARBA" id="ARBA00023136"/>
    </source>
</evidence>
<feature type="transmembrane region" description="Helical" evidence="8">
    <location>
        <begin position="234"/>
        <end position="255"/>
    </location>
</feature>
<evidence type="ECO:0000256" key="6">
    <source>
        <dbReference type="ARBA" id="ARBA00022989"/>
    </source>
</evidence>
<evidence type="ECO:0000256" key="2">
    <source>
        <dbReference type="ARBA" id="ARBA00010145"/>
    </source>
</evidence>
<evidence type="ECO:0000256" key="1">
    <source>
        <dbReference type="ARBA" id="ARBA00004651"/>
    </source>
</evidence>
<dbReference type="InterPro" id="IPR004776">
    <property type="entry name" value="Mem_transp_PIN-like"/>
</dbReference>
<comment type="subcellular location">
    <subcellularLocation>
        <location evidence="1">Cell membrane</location>
        <topology evidence="1">Multi-pass membrane protein</topology>
    </subcellularLocation>
</comment>
<feature type="transmembrane region" description="Helical" evidence="8">
    <location>
        <begin position="6"/>
        <end position="24"/>
    </location>
</feature>